<dbReference type="STRING" id="1745343.A0A2J6Q2H0"/>
<feature type="domain" description="Heterokaryon incompatibility" evidence="1">
    <location>
        <begin position="22"/>
        <end position="114"/>
    </location>
</feature>
<dbReference type="Proteomes" id="UP000235672">
    <property type="component" value="Unassembled WGS sequence"/>
</dbReference>
<keyword evidence="3" id="KW-1185">Reference proteome</keyword>
<accession>A0A2J6Q2H0</accession>
<dbReference type="PANTHER" id="PTHR10622:SF12">
    <property type="entry name" value="HET DOMAIN-CONTAINING PROTEIN"/>
    <property type="match status" value="1"/>
</dbReference>
<dbReference type="PANTHER" id="PTHR10622">
    <property type="entry name" value="HET DOMAIN-CONTAINING PROTEIN"/>
    <property type="match status" value="1"/>
</dbReference>
<dbReference type="InterPro" id="IPR010730">
    <property type="entry name" value="HET"/>
</dbReference>
<reference evidence="2 3" key="1">
    <citation type="submission" date="2016-05" db="EMBL/GenBank/DDBJ databases">
        <title>A degradative enzymes factory behind the ericoid mycorrhizal symbiosis.</title>
        <authorList>
            <consortium name="DOE Joint Genome Institute"/>
            <person name="Martino E."/>
            <person name="Morin E."/>
            <person name="Grelet G."/>
            <person name="Kuo A."/>
            <person name="Kohler A."/>
            <person name="Daghino S."/>
            <person name="Barry K."/>
            <person name="Choi C."/>
            <person name="Cichocki N."/>
            <person name="Clum A."/>
            <person name="Copeland A."/>
            <person name="Hainaut M."/>
            <person name="Haridas S."/>
            <person name="Labutti K."/>
            <person name="Lindquist E."/>
            <person name="Lipzen A."/>
            <person name="Khouja H.-R."/>
            <person name="Murat C."/>
            <person name="Ohm R."/>
            <person name="Olson A."/>
            <person name="Spatafora J."/>
            <person name="Veneault-Fourrey C."/>
            <person name="Henrissat B."/>
            <person name="Grigoriev I."/>
            <person name="Martin F."/>
            <person name="Perotto S."/>
        </authorList>
    </citation>
    <scope>NUCLEOTIDE SEQUENCE [LARGE SCALE GENOMIC DNA]</scope>
    <source>
        <strain evidence="2 3">UAMH 7357</strain>
    </source>
</reference>
<proteinExistence type="predicted"/>
<dbReference type="OrthoDB" id="674604at2759"/>
<name>A0A2J6Q2H0_9HELO</name>
<sequence>MWLLNTTSLELEFFMSSEDHPYAILSHTWEDGEVSFQDMQSLPNARTKKGFSKVIETCRLARQWDLSYAWIDTCCIDKSSSAELTEAINSMFNWYKKSAICFAFLSDLSASEDEVQKNELWRCRWFTRGWTLQELIAPEKVEFYDQRWQWSGTKQSLQQELSAITGIDLEILEDSNLLSTIPVARRMSWASRRKTSRVEDRAYSLLGLFDVNVPLIYGEGPKAFIRLQEEIMKQNNDLSLVRCPLLTSSFMKRS</sequence>
<evidence type="ECO:0000313" key="2">
    <source>
        <dbReference type="EMBL" id="PMD20384.1"/>
    </source>
</evidence>
<dbReference type="AlphaFoldDB" id="A0A2J6Q2H0"/>
<dbReference type="Pfam" id="PF06985">
    <property type="entry name" value="HET"/>
    <property type="match status" value="1"/>
</dbReference>
<protein>
    <submittedName>
        <fullName evidence="2">HET-domain-containing protein</fullName>
    </submittedName>
</protein>
<gene>
    <name evidence="2" type="ORF">NA56DRAFT_671468</name>
</gene>
<organism evidence="2 3">
    <name type="scientific">Hyaloscypha hepaticicola</name>
    <dbReference type="NCBI Taxonomy" id="2082293"/>
    <lineage>
        <taxon>Eukaryota</taxon>
        <taxon>Fungi</taxon>
        <taxon>Dikarya</taxon>
        <taxon>Ascomycota</taxon>
        <taxon>Pezizomycotina</taxon>
        <taxon>Leotiomycetes</taxon>
        <taxon>Helotiales</taxon>
        <taxon>Hyaloscyphaceae</taxon>
        <taxon>Hyaloscypha</taxon>
    </lineage>
</organism>
<evidence type="ECO:0000259" key="1">
    <source>
        <dbReference type="Pfam" id="PF06985"/>
    </source>
</evidence>
<dbReference type="EMBL" id="KZ613485">
    <property type="protein sequence ID" value="PMD20384.1"/>
    <property type="molecule type" value="Genomic_DNA"/>
</dbReference>
<evidence type="ECO:0000313" key="3">
    <source>
        <dbReference type="Proteomes" id="UP000235672"/>
    </source>
</evidence>